<reference evidence="3 4" key="1">
    <citation type="submission" date="2013-08" db="EMBL/GenBank/DDBJ databases">
        <authorList>
            <person name="Durkin A.S."/>
            <person name="Haft D.R."/>
            <person name="McCorrison J."/>
            <person name="Torralba M."/>
            <person name="Gillis M."/>
            <person name="Haft D.H."/>
            <person name="Methe B."/>
            <person name="Sutton G."/>
            <person name="Nelson K.E."/>
        </authorList>
    </citation>
    <scope>NUCLEOTIDE SEQUENCE [LARGE SCALE GENOMIC DNA]</scope>
    <source>
        <strain evidence="3 4">F0195</strain>
    </source>
</reference>
<comment type="similarity">
    <text evidence="1">Belongs to the NAD(P)-dependent epimerase/dehydratase family.</text>
</comment>
<dbReference type="PANTHER" id="PTHR42687">
    <property type="entry name" value="L-THREONINE 3-DEHYDROGENASE"/>
    <property type="match status" value="1"/>
</dbReference>
<dbReference type="GO" id="GO:0006567">
    <property type="term" value="P:L-threonine catabolic process"/>
    <property type="evidence" value="ECO:0007669"/>
    <property type="project" value="TreeGrafter"/>
</dbReference>
<dbReference type="InterPro" id="IPR002225">
    <property type="entry name" value="3Beta_OHSteriod_DH/Estase"/>
</dbReference>
<dbReference type="InterPro" id="IPR051225">
    <property type="entry name" value="NAD(P)_epim/dehydratase"/>
</dbReference>
<dbReference type="EMBL" id="AWEZ01000061">
    <property type="protein sequence ID" value="ERL06952.1"/>
    <property type="molecule type" value="Genomic_DNA"/>
</dbReference>
<dbReference type="Pfam" id="PF01073">
    <property type="entry name" value="3Beta_HSD"/>
    <property type="match status" value="1"/>
</dbReference>
<dbReference type="eggNOG" id="COG0451">
    <property type="taxonomic scope" value="Bacteria"/>
</dbReference>
<feature type="domain" description="3-beta hydroxysteroid dehydrogenase/isomerase" evidence="2">
    <location>
        <begin position="63"/>
        <end position="174"/>
    </location>
</feature>
<gene>
    <name evidence="3" type="ORF">HMPREF1316_1012</name>
</gene>
<dbReference type="SUPFAM" id="SSF51735">
    <property type="entry name" value="NAD(P)-binding Rossmann-fold domains"/>
    <property type="match status" value="1"/>
</dbReference>
<protein>
    <submittedName>
        <fullName evidence="3">NAD(P)H-binding protein, PF13460 family</fullName>
    </submittedName>
</protein>
<name>U2UV01_9ACTN</name>
<organism evidence="3 4">
    <name type="scientific">Olsenella profusa F0195</name>
    <dbReference type="NCBI Taxonomy" id="1125712"/>
    <lineage>
        <taxon>Bacteria</taxon>
        <taxon>Bacillati</taxon>
        <taxon>Actinomycetota</taxon>
        <taxon>Coriobacteriia</taxon>
        <taxon>Coriobacteriales</taxon>
        <taxon>Atopobiaceae</taxon>
        <taxon>Olsenella</taxon>
    </lineage>
</organism>
<dbReference type="GO" id="GO:0006694">
    <property type="term" value="P:steroid biosynthetic process"/>
    <property type="evidence" value="ECO:0007669"/>
    <property type="project" value="InterPro"/>
</dbReference>
<dbReference type="OrthoDB" id="9801785at2"/>
<dbReference type="PANTHER" id="PTHR42687:SF1">
    <property type="entry name" value="L-THREONINE 3-DEHYDROGENASE, MITOCHONDRIAL"/>
    <property type="match status" value="1"/>
</dbReference>
<dbReference type="Gene3D" id="3.40.50.720">
    <property type="entry name" value="NAD(P)-binding Rossmann-like Domain"/>
    <property type="match status" value="1"/>
</dbReference>
<dbReference type="RefSeq" id="WP_021726691.1">
    <property type="nucleotide sequence ID" value="NZ_AWEZ01000061.1"/>
</dbReference>
<proteinExistence type="inferred from homology"/>
<dbReference type="AlphaFoldDB" id="U2UV01"/>
<keyword evidence="4" id="KW-1185">Reference proteome</keyword>
<accession>U2UV01</accession>
<dbReference type="GO" id="GO:0008743">
    <property type="term" value="F:L-threonine 3-dehydrogenase activity"/>
    <property type="evidence" value="ECO:0007669"/>
    <property type="project" value="TreeGrafter"/>
</dbReference>
<dbReference type="PATRIC" id="fig|1125712.3.peg.1854"/>
<dbReference type="Proteomes" id="UP000016638">
    <property type="component" value="Unassembled WGS sequence"/>
</dbReference>
<dbReference type="STRING" id="1125712.HMPREF1316_1012"/>
<evidence type="ECO:0000259" key="2">
    <source>
        <dbReference type="Pfam" id="PF01073"/>
    </source>
</evidence>
<dbReference type="InterPro" id="IPR036291">
    <property type="entry name" value="NAD(P)-bd_dom_sf"/>
</dbReference>
<sequence length="253" mass="27460">MSRIPRVLMTDVSGGMGMASLKAMLPSVGREYDLTLLVRDFERNRAAMSPSMLPFLGRAGLSIVWGDLDDRGALVACLEGCDLVLHMAAFVSPAADYHPTTAMRVNFGGTRNLVEAVRELGQADATTLVYIGMVVETGDRMPPIHWGRVGDPIEPSMFDYYAVSKVAAERYVIEWGLGRWVSLRQTGITGPAMARIRDAIQLHNCLDNVLEYISDRDSCTMMAHLASYDAAGSLPGAFWGHVYNVGGGEACPA</sequence>
<evidence type="ECO:0000313" key="4">
    <source>
        <dbReference type="Proteomes" id="UP000016638"/>
    </source>
</evidence>
<evidence type="ECO:0000313" key="3">
    <source>
        <dbReference type="EMBL" id="ERL06952.1"/>
    </source>
</evidence>
<comment type="caution">
    <text evidence="3">The sequence shown here is derived from an EMBL/GenBank/DDBJ whole genome shotgun (WGS) entry which is preliminary data.</text>
</comment>
<evidence type="ECO:0000256" key="1">
    <source>
        <dbReference type="ARBA" id="ARBA00007637"/>
    </source>
</evidence>